<keyword evidence="2" id="KW-1185">Reference proteome</keyword>
<proteinExistence type="predicted"/>
<dbReference type="VEuPathDB" id="VectorBase:HLOH_049370"/>
<evidence type="ECO:0000313" key="1">
    <source>
        <dbReference type="EMBL" id="KAH9372316.1"/>
    </source>
</evidence>
<dbReference type="AlphaFoldDB" id="A0A9J6GD35"/>
<gene>
    <name evidence="1" type="ORF">HPB48_022834</name>
</gene>
<comment type="caution">
    <text evidence="1">The sequence shown here is derived from an EMBL/GenBank/DDBJ whole genome shotgun (WGS) entry which is preliminary data.</text>
</comment>
<dbReference type="Proteomes" id="UP000821853">
    <property type="component" value="Chromosome 4"/>
</dbReference>
<evidence type="ECO:0000313" key="2">
    <source>
        <dbReference type="Proteomes" id="UP000821853"/>
    </source>
</evidence>
<dbReference type="OrthoDB" id="6513398at2759"/>
<accession>A0A9J6GD35</accession>
<protein>
    <recommendedName>
        <fullName evidence="3">Retrotransposon gag domain-containing protein</fullName>
    </recommendedName>
</protein>
<evidence type="ECO:0008006" key="3">
    <source>
        <dbReference type="Google" id="ProtNLM"/>
    </source>
</evidence>
<reference evidence="1 2" key="1">
    <citation type="journal article" date="2020" name="Cell">
        <title>Large-Scale Comparative Analyses of Tick Genomes Elucidate Their Genetic Diversity and Vector Capacities.</title>
        <authorList>
            <consortium name="Tick Genome and Microbiome Consortium (TIGMIC)"/>
            <person name="Jia N."/>
            <person name="Wang J."/>
            <person name="Shi W."/>
            <person name="Du L."/>
            <person name="Sun Y."/>
            <person name="Zhan W."/>
            <person name="Jiang J.F."/>
            <person name="Wang Q."/>
            <person name="Zhang B."/>
            <person name="Ji P."/>
            <person name="Bell-Sakyi L."/>
            <person name="Cui X.M."/>
            <person name="Yuan T.T."/>
            <person name="Jiang B.G."/>
            <person name="Yang W.F."/>
            <person name="Lam T.T."/>
            <person name="Chang Q.C."/>
            <person name="Ding S.J."/>
            <person name="Wang X.J."/>
            <person name="Zhu J.G."/>
            <person name="Ruan X.D."/>
            <person name="Zhao L."/>
            <person name="Wei J.T."/>
            <person name="Ye R.Z."/>
            <person name="Que T.C."/>
            <person name="Du C.H."/>
            <person name="Zhou Y.H."/>
            <person name="Cheng J.X."/>
            <person name="Dai P.F."/>
            <person name="Guo W.B."/>
            <person name="Han X.H."/>
            <person name="Huang E.J."/>
            <person name="Li L.F."/>
            <person name="Wei W."/>
            <person name="Gao Y.C."/>
            <person name="Liu J.Z."/>
            <person name="Shao H.Z."/>
            <person name="Wang X."/>
            <person name="Wang C.C."/>
            <person name="Yang T.C."/>
            <person name="Huo Q.B."/>
            <person name="Li W."/>
            <person name="Chen H.Y."/>
            <person name="Chen S.E."/>
            <person name="Zhou L.G."/>
            <person name="Ni X.B."/>
            <person name="Tian J.H."/>
            <person name="Sheng Y."/>
            <person name="Liu T."/>
            <person name="Pan Y.S."/>
            <person name="Xia L.Y."/>
            <person name="Li J."/>
            <person name="Zhao F."/>
            <person name="Cao W.C."/>
        </authorList>
    </citation>
    <scope>NUCLEOTIDE SEQUENCE [LARGE SCALE GENOMIC DNA]</scope>
    <source>
        <strain evidence="1">HaeL-2018</strain>
    </source>
</reference>
<dbReference type="EMBL" id="JABSTR010000006">
    <property type="protein sequence ID" value="KAH9372316.1"/>
    <property type="molecule type" value="Genomic_DNA"/>
</dbReference>
<sequence length="154" mass="16778">MAEATMTQVNVIGASVMALGGIVPSFTGDGHGVNILDILHVLEAVRHLGGWSDAQFIGIARCKIVGAAYDFAWNDEAAAKTYTEFKERAEKRFDTEPECERLRKFMCASQKDTDDVQSFAARLCTLGNTAMGGCGDVEPESKREICRELLDGQL</sequence>
<organism evidence="1 2">
    <name type="scientific">Haemaphysalis longicornis</name>
    <name type="common">Bush tick</name>
    <dbReference type="NCBI Taxonomy" id="44386"/>
    <lineage>
        <taxon>Eukaryota</taxon>
        <taxon>Metazoa</taxon>
        <taxon>Ecdysozoa</taxon>
        <taxon>Arthropoda</taxon>
        <taxon>Chelicerata</taxon>
        <taxon>Arachnida</taxon>
        <taxon>Acari</taxon>
        <taxon>Parasitiformes</taxon>
        <taxon>Ixodida</taxon>
        <taxon>Ixodoidea</taxon>
        <taxon>Ixodidae</taxon>
        <taxon>Haemaphysalinae</taxon>
        <taxon>Haemaphysalis</taxon>
    </lineage>
</organism>
<name>A0A9J6GD35_HAELO</name>